<protein>
    <recommendedName>
        <fullName evidence="3">Lipoprotein</fullName>
    </recommendedName>
</protein>
<keyword evidence="2" id="KW-1185">Reference proteome</keyword>
<gene>
    <name evidence="1" type="ORF">SAMN05660461_4343</name>
</gene>
<dbReference type="AlphaFoldDB" id="A0A1T5P6R3"/>
<dbReference type="RefSeq" id="WP_079471604.1">
    <property type="nucleotide sequence ID" value="NZ_FUZZ01000003.1"/>
</dbReference>
<accession>A0A1T5P6R3</accession>
<proteinExistence type="predicted"/>
<dbReference type="PROSITE" id="PS51257">
    <property type="entry name" value="PROKAR_LIPOPROTEIN"/>
    <property type="match status" value="1"/>
</dbReference>
<organism evidence="1 2">
    <name type="scientific">Chitinophaga ginsengisegetis</name>
    <dbReference type="NCBI Taxonomy" id="393003"/>
    <lineage>
        <taxon>Bacteria</taxon>
        <taxon>Pseudomonadati</taxon>
        <taxon>Bacteroidota</taxon>
        <taxon>Chitinophagia</taxon>
        <taxon>Chitinophagales</taxon>
        <taxon>Chitinophagaceae</taxon>
        <taxon>Chitinophaga</taxon>
    </lineage>
</organism>
<sequence>MKYLPFLLLLFLSACIGITRQQNITVTAVRDTISPDISSLINLYQTFEQDTLEILPGAYGDPGSWHFRGTAIDSQLQSLLSDRMYNKDYLFYACYKFNLDPNTIGLVTRAPSEYESSSVKLFAYHKQTNTITFETELAEEFGDAGDVLIKNSWLYHSPDSSWRVILENFSSSQYGTPEDTVATESYDYYHLSWNGNKIDTVSTDSSALVRVYKTMTPVRKK</sequence>
<evidence type="ECO:0000313" key="2">
    <source>
        <dbReference type="Proteomes" id="UP000190166"/>
    </source>
</evidence>
<dbReference type="Proteomes" id="UP000190166">
    <property type="component" value="Unassembled WGS sequence"/>
</dbReference>
<dbReference type="STRING" id="393003.SAMN05660461_4343"/>
<reference evidence="1 2" key="1">
    <citation type="submission" date="2017-02" db="EMBL/GenBank/DDBJ databases">
        <authorList>
            <person name="Peterson S.W."/>
        </authorList>
    </citation>
    <scope>NUCLEOTIDE SEQUENCE [LARGE SCALE GENOMIC DNA]</scope>
    <source>
        <strain evidence="1 2">DSM 18108</strain>
    </source>
</reference>
<evidence type="ECO:0000313" key="1">
    <source>
        <dbReference type="EMBL" id="SKD08470.1"/>
    </source>
</evidence>
<evidence type="ECO:0008006" key="3">
    <source>
        <dbReference type="Google" id="ProtNLM"/>
    </source>
</evidence>
<dbReference type="EMBL" id="FUZZ01000003">
    <property type="protein sequence ID" value="SKD08470.1"/>
    <property type="molecule type" value="Genomic_DNA"/>
</dbReference>
<name>A0A1T5P6R3_9BACT</name>